<protein>
    <submittedName>
        <fullName evidence="4">Glutathione S-transferase family protein</fullName>
    </submittedName>
</protein>
<proteinExistence type="predicted"/>
<dbReference type="Pfam" id="PF13409">
    <property type="entry name" value="GST_N_2"/>
    <property type="match status" value="1"/>
</dbReference>
<dbReference type="InterPro" id="IPR004045">
    <property type="entry name" value="Glutathione_S-Trfase_N"/>
</dbReference>
<accession>A0A8J7WGW4</accession>
<evidence type="ECO:0000313" key="5">
    <source>
        <dbReference type="Proteomes" id="UP000681356"/>
    </source>
</evidence>
<evidence type="ECO:0000259" key="3">
    <source>
        <dbReference type="PROSITE" id="PS50405"/>
    </source>
</evidence>
<dbReference type="PROSITE" id="PS50405">
    <property type="entry name" value="GST_CTER"/>
    <property type="match status" value="1"/>
</dbReference>
<dbReference type="AlphaFoldDB" id="A0A8J7WGW4"/>
<evidence type="ECO:0000256" key="1">
    <source>
        <dbReference type="SAM" id="MobiDB-lite"/>
    </source>
</evidence>
<gene>
    <name evidence="4" type="ORF">KB874_21175</name>
</gene>
<feature type="domain" description="GST N-terminal" evidence="2">
    <location>
        <begin position="1"/>
        <end position="82"/>
    </location>
</feature>
<sequence length="234" mass="25144">MADYRLHYAPDNASLAVRLALEELGAPYATRLVDRAAKAQQGAVYRAVNPAGLIPALETPDGVIFETGAILLWLADRHGRMAPLPGDPARGDFLKWLFFTSNTLHLMLRMSFYPGKFVGDDAAAQAALCATLRAWHAVDMTLPRALHLLDTHVAARGPGPDMLDCYLAPLLRWCALYPAGGTAWFRLADFPALAELAARMEARPSGQAAARAEGLGPTPFTAPRPCDPPEGSAT</sequence>
<evidence type="ECO:0000259" key="2">
    <source>
        <dbReference type="PROSITE" id="PS50404"/>
    </source>
</evidence>
<dbReference type="InterPro" id="IPR010987">
    <property type="entry name" value="Glutathione-S-Trfase_C-like"/>
</dbReference>
<keyword evidence="5" id="KW-1185">Reference proteome</keyword>
<dbReference type="Gene3D" id="3.40.30.10">
    <property type="entry name" value="Glutaredoxin"/>
    <property type="match status" value="1"/>
</dbReference>
<comment type="caution">
    <text evidence="4">The sequence shown here is derived from an EMBL/GenBank/DDBJ whole genome shotgun (WGS) entry which is preliminary data.</text>
</comment>
<dbReference type="SUPFAM" id="SSF47616">
    <property type="entry name" value="GST C-terminal domain-like"/>
    <property type="match status" value="1"/>
</dbReference>
<dbReference type="InterPro" id="IPR036249">
    <property type="entry name" value="Thioredoxin-like_sf"/>
</dbReference>
<dbReference type="Proteomes" id="UP000681356">
    <property type="component" value="Unassembled WGS sequence"/>
</dbReference>
<dbReference type="RefSeq" id="WP_212538554.1">
    <property type="nucleotide sequence ID" value="NZ_JAGTUU010000010.1"/>
</dbReference>
<dbReference type="SFLD" id="SFLDS00019">
    <property type="entry name" value="Glutathione_Transferase_(cytos"/>
    <property type="match status" value="1"/>
</dbReference>
<evidence type="ECO:0000313" key="4">
    <source>
        <dbReference type="EMBL" id="MBS0126597.1"/>
    </source>
</evidence>
<dbReference type="SUPFAM" id="SSF52833">
    <property type="entry name" value="Thioredoxin-like"/>
    <property type="match status" value="1"/>
</dbReference>
<dbReference type="PANTHER" id="PTHR44051:SF8">
    <property type="entry name" value="GLUTATHIONE S-TRANSFERASE GSTA"/>
    <property type="match status" value="1"/>
</dbReference>
<dbReference type="InterPro" id="IPR040079">
    <property type="entry name" value="Glutathione_S-Trfase"/>
</dbReference>
<name>A0A8J7WGW4_9RHOB</name>
<dbReference type="SFLD" id="SFLDG00358">
    <property type="entry name" value="Main_(cytGST)"/>
    <property type="match status" value="1"/>
</dbReference>
<dbReference type="PANTHER" id="PTHR44051">
    <property type="entry name" value="GLUTATHIONE S-TRANSFERASE-RELATED"/>
    <property type="match status" value="1"/>
</dbReference>
<feature type="region of interest" description="Disordered" evidence="1">
    <location>
        <begin position="205"/>
        <end position="234"/>
    </location>
</feature>
<organism evidence="4 5">
    <name type="scientific">Thetidibacter halocola</name>
    <dbReference type="NCBI Taxonomy" id="2827239"/>
    <lineage>
        <taxon>Bacteria</taxon>
        <taxon>Pseudomonadati</taxon>
        <taxon>Pseudomonadota</taxon>
        <taxon>Alphaproteobacteria</taxon>
        <taxon>Rhodobacterales</taxon>
        <taxon>Roseobacteraceae</taxon>
        <taxon>Thetidibacter</taxon>
    </lineage>
</organism>
<dbReference type="CDD" id="cd03057">
    <property type="entry name" value="GST_N_Beta"/>
    <property type="match status" value="1"/>
</dbReference>
<dbReference type="InterPro" id="IPR036282">
    <property type="entry name" value="Glutathione-S-Trfase_C_sf"/>
</dbReference>
<dbReference type="PROSITE" id="PS50404">
    <property type="entry name" value="GST_NTER"/>
    <property type="match status" value="1"/>
</dbReference>
<dbReference type="Gene3D" id="1.20.1050.10">
    <property type="match status" value="1"/>
</dbReference>
<dbReference type="EMBL" id="JAGTUU010000010">
    <property type="protein sequence ID" value="MBS0126597.1"/>
    <property type="molecule type" value="Genomic_DNA"/>
</dbReference>
<feature type="domain" description="GST C-terminal" evidence="3">
    <location>
        <begin position="86"/>
        <end position="220"/>
    </location>
</feature>
<reference evidence="4" key="1">
    <citation type="submission" date="2021-04" db="EMBL/GenBank/DDBJ databases">
        <authorList>
            <person name="Yoon J."/>
        </authorList>
    </citation>
    <scope>NUCLEOTIDE SEQUENCE</scope>
    <source>
        <strain evidence="4">KMU-90</strain>
    </source>
</reference>